<dbReference type="Gene3D" id="1.10.533.10">
    <property type="entry name" value="Death Domain, Fas"/>
    <property type="match status" value="1"/>
</dbReference>
<evidence type="ECO:0000259" key="3">
    <source>
        <dbReference type="SMART" id="SM01289"/>
    </source>
</evidence>
<feature type="domain" description="Pyrin" evidence="3">
    <location>
        <begin position="3"/>
        <end position="84"/>
    </location>
</feature>
<evidence type="ECO:0000256" key="1">
    <source>
        <dbReference type="ARBA" id="ARBA00010134"/>
    </source>
</evidence>
<evidence type="ECO:0000313" key="5">
    <source>
        <dbReference type="Proteomes" id="UP000472270"/>
    </source>
</evidence>
<dbReference type="InterPro" id="IPR033139">
    <property type="entry name" value="Caspase_cys_AS"/>
</dbReference>
<dbReference type="Pfam" id="PF00656">
    <property type="entry name" value="Peptidase_C14"/>
    <property type="match status" value="1"/>
</dbReference>
<dbReference type="Proteomes" id="UP000472270">
    <property type="component" value="Unassembled WGS sequence"/>
</dbReference>
<keyword evidence="5" id="KW-1185">Reference proteome</keyword>
<dbReference type="GO" id="GO:0004197">
    <property type="term" value="F:cysteine-type endopeptidase activity"/>
    <property type="evidence" value="ECO:0007669"/>
    <property type="project" value="InterPro"/>
</dbReference>
<dbReference type="GO" id="GO:0050727">
    <property type="term" value="P:regulation of inflammatory response"/>
    <property type="evidence" value="ECO:0007669"/>
    <property type="project" value="TreeGrafter"/>
</dbReference>
<dbReference type="InterPro" id="IPR016129">
    <property type="entry name" value="Caspase_his_AS"/>
</dbReference>
<dbReference type="SUPFAM" id="SSF52129">
    <property type="entry name" value="Caspase-like"/>
    <property type="match status" value="1"/>
</dbReference>
<reference evidence="4" key="1">
    <citation type="submission" date="2025-08" db="UniProtKB">
        <authorList>
            <consortium name="Ensembl"/>
        </authorList>
    </citation>
    <scope>IDENTIFICATION</scope>
</reference>
<dbReference type="InterPro" id="IPR029030">
    <property type="entry name" value="Caspase-like_dom_sf"/>
</dbReference>
<dbReference type="GO" id="GO:0072557">
    <property type="term" value="C:IPAF inflammasome complex"/>
    <property type="evidence" value="ECO:0007669"/>
    <property type="project" value="TreeGrafter"/>
</dbReference>
<evidence type="ECO:0000313" key="4">
    <source>
        <dbReference type="Ensembl" id="ENSSRHP00000088310.1"/>
    </source>
</evidence>
<dbReference type="PROSITE" id="PS01121">
    <property type="entry name" value="CASPASE_HIS"/>
    <property type="match status" value="1"/>
</dbReference>
<dbReference type="GO" id="GO:0097169">
    <property type="term" value="C:AIM2 inflammasome complex"/>
    <property type="evidence" value="ECO:0007669"/>
    <property type="project" value="TreeGrafter"/>
</dbReference>
<reference evidence="4" key="2">
    <citation type="submission" date="2025-09" db="UniProtKB">
        <authorList>
            <consortium name="Ensembl"/>
        </authorList>
    </citation>
    <scope>IDENTIFICATION</scope>
</reference>
<evidence type="ECO:0008006" key="6">
    <source>
        <dbReference type="Google" id="ProtNLM"/>
    </source>
</evidence>
<dbReference type="PRINTS" id="PR00376">
    <property type="entry name" value="IL1BCENZYME"/>
</dbReference>
<feature type="domain" description="Peptidase C14A caspase catalytic" evidence="2">
    <location>
        <begin position="136"/>
        <end position="379"/>
    </location>
</feature>
<dbReference type="GO" id="GO:0006508">
    <property type="term" value="P:proteolysis"/>
    <property type="evidence" value="ECO:0007669"/>
    <property type="project" value="InterPro"/>
</dbReference>
<dbReference type="SMART" id="SM01289">
    <property type="entry name" value="PYRIN"/>
    <property type="match status" value="1"/>
</dbReference>
<dbReference type="SMART" id="SM00115">
    <property type="entry name" value="CASc"/>
    <property type="match status" value="1"/>
</dbReference>
<dbReference type="InterPro" id="IPR002398">
    <property type="entry name" value="Pept_C14"/>
</dbReference>
<dbReference type="SUPFAM" id="SSF47986">
    <property type="entry name" value="DEATH domain"/>
    <property type="match status" value="1"/>
</dbReference>
<evidence type="ECO:0000259" key="2">
    <source>
        <dbReference type="SMART" id="SM00115"/>
    </source>
</evidence>
<dbReference type="InterPro" id="IPR011029">
    <property type="entry name" value="DEATH-like_dom_sf"/>
</dbReference>
<dbReference type="AlphaFoldDB" id="A0A673MCM2"/>
<sequence>MDIKRVMTDVLEDLVDKELKQFIWQLCNGVTAGIEPIPRAKLQTSDREDVVDCMVKQYPDDAGKIAVQALCNMKQNELAKRLELKLQEVQQPVQEEVRNDPESMQPIQSDWLRAYSITACSQQFKHRLLTQERNDVYMPTSSSWRKGSALLINNITFDRSEYNRPGAKLDEENMEWLLRALGYSVEKHTNLSGDAINRAVKNFSKRYEHRDSDSTFVVIMSHGNRFDNKDAILGVHYQRKNPNDYFFVENIFSHLNSVNCPALIDKPKVILIQACRGGTTITCVYVSDSAFESDSWVHKEKDFVCFMSSLPDVCAYRNPHNGSYFFNYIVDVFSTSAHKYDIMELFRRVNCLKIKMLPHSNFKMQAKCHYLNKYRICSANCQPLICVLLVNN</sequence>
<dbReference type="Pfam" id="PF02758">
    <property type="entry name" value="PYRIN"/>
    <property type="match status" value="1"/>
</dbReference>
<dbReference type="Ensembl" id="ENSSRHT00000090692.1">
    <property type="protein sequence ID" value="ENSSRHP00000088310.1"/>
    <property type="gene ID" value="ENSSRHG00000043673.1"/>
</dbReference>
<dbReference type="Gene3D" id="3.40.50.1460">
    <property type="match status" value="1"/>
</dbReference>
<dbReference type="PANTHER" id="PTHR47901:SF3">
    <property type="entry name" value="CASPASE-1"/>
    <property type="match status" value="1"/>
</dbReference>
<dbReference type="InterPro" id="IPR015917">
    <property type="entry name" value="Pept_C14A"/>
</dbReference>
<dbReference type="GO" id="GO:0072559">
    <property type="term" value="C:NLRP3 inflammasome complex"/>
    <property type="evidence" value="ECO:0007669"/>
    <property type="project" value="TreeGrafter"/>
</dbReference>
<dbReference type="PANTHER" id="PTHR47901">
    <property type="entry name" value="CASPASE RECRUITMENT DOMAIN-CONTAINING PROTEIN 18"/>
    <property type="match status" value="1"/>
</dbReference>
<dbReference type="InterPro" id="IPR011600">
    <property type="entry name" value="Pept_C14_caspase"/>
</dbReference>
<accession>A0A673MCM2</accession>
<dbReference type="PROSITE" id="PS01122">
    <property type="entry name" value="CASPASE_CYS"/>
    <property type="match status" value="1"/>
</dbReference>
<dbReference type="CDD" id="cd08321">
    <property type="entry name" value="Pyrin_ASC-like"/>
    <property type="match status" value="1"/>
</dbReference>
<name>A0A673MCM2_9TELE</name>
<organism evidence="4 5">
    <name type="scientific">Sinocyclocheilus rhinocerous</name>
    <dbReference type="NCBI Taxonomy" id="307959"/>
    <lineage>
        <taxon>Eukaryota</taxon>
        <taxon>Metazoa</taxon>
        <taxon>Chordata</taxon>
        <taxon>Craniata</taxon>
        <taxon>Vertebrata</taxon>
        <taxon>Euteleostomi</taxon>
        <taxon>Actinopterygii</taxon>
        <taxon>Neopterygii</taxon>
        <taxon>Teleostei</taxon>
        <taxon>Ostariophysi</taxon>
        <taxon>Cypriniformes</taxon>
        <taxon>Cyprinidae</taxon>
        <taxon>Cyprininae</taxon>
        <taxon>Sinocyclocheilus</taxon>
    </lineage>
</organism>
<comment type="similarity">
    <text evidence="1">Belongs to the peptidase C14A family.</text>
</comment>
<proteinExistence type="inferred from homology"/>
<protein>
    <recommendedName>
        <fullName evidence="6">Caspase a</fullName>
    </recommendedName>
</protein>
<dbReference type="InterPro" id="IPR004020">
    <property type="entry name" value="DAPIN"/>
</dbReference>